<dbReference type="SUPFAM" id="SSF49899">
    <property type="entry name" value="Concanavalin A-like lectins/glucanases"/>
    <property type="match status" value="1"/>
</dbReference>
<accession>A0A9P3H2C3</accession>
<dbReference type="PANTHER" id="PTHR10963:SF68">
    <property type="entry name" value="GLYCOSIDASE CRH1-RELATED"/>
    <property type="match status" value="1"/>
</dbReference>
<sequence length="252" mass="27557">MDPKDIDYSHSRRSNITSPSSSLINLSQDYQTYTIEWLPDKLTWYINGKVIRQLLKSETNGTGTQYPDTPSQIQFSIWDGGLGDPATMEWAGGPTDWSSNRPTYQMWIDSVDVKCYSPLDTATWPPKDQGFQGFVNPLERDPTSPLAKDAIVLGDNAPTFSTLDRGGLHWGRFLGGGKSLIGGKYPIPTAKKSQASFSSRTPGWKMFWRPNSFLDIMISKSTGGGSGSGGAGRWEAMVVALSAIAIAFFGLA</sequence>
<dbReference type="PROSITE" id="PS51762">
    <property type="entry name" value="GH16_2"/>
    <property type="match status" value="1"/>
</dbReference>
<dbReference type="Proteomes" id="UP000827284">
    <property type="component" value="Unassembled WGS sequence"/>
</dbReference>
<feature type="domain" description="GH16" evidence="2">
    <location>
        <begin position="1"/>
        <end position="116"/>
    </location>
</feature>
<reference evidence="3" key="1">
    <citation type="submission" date="2021-11" db="EMBL/GenBank/DDBJ databases">
        <authorList>
            <person name="Herlambang A."/>
            <person name="Guo Y."/>
            <person name="Takashima Y."/>
            <person name="Nishizawa T."/>
        </authorList>
    </citation>
    <scope>NUCLEOTIDE SEQUENCE</scope>
    <source>
        <strain evidence="3">E1425</strain>
    </source>
</reference>
<dbReference type="PANTHER" id="PTHR10963">
    <property type="entry name" value="GLYCOSYL HYDROLASE-RELATED"/>
    <property type="match status" value="1"/>
</dbReference>
<evidence type="ECO:0000313" key="4">
    <source>
        <dbReference type="Proteomes" id="UP000827284"/>
    </source>
</evidence>
<dbReference type="GO" id="GO:0005975">
    <property type="term" value="P:carbohydrate metabolic process"/>
    <property type="evidence" value="ECO:0007669"/>
    <property type="project" value="InterPro"/>
</dbReference>
<dbReference type="InterPro" id="IPR000757">
    <property type="entry name" value="Beta-glucanase-like"/>
</dbReference>
<feature type="compositionally biased region" description="Basic and acidic residues" evidence="1">
    <location>
        <begin position="1"/>
        <end position="10"/>
    </location>
</feature>
<evidence type="ECO:0000256" key="1">
    <source>
        <dbReference type="SAM" id="MobiDB-lite"/>
    </source>
</evidence>
<reference evidence="3" key="2">
    <citation type="journal article" date="2022" name="Microbiol. Resour. Announc.">
        <title>Whole-Genome Sequence of Entomortierella parvispora E1425, a Mucoromycotan Fungus Associated with Burkholderiaceae-Related Endosymbiotic Bacteria.</title>
        <authorList>
            <person name="Herlambang A."/>
            <person name="Guo Y."/>
            <person name="Takashima Y."/>
            <person name="Narisawa K."/>
            <person name="Ohta H."/>
            <person name="Nishizawa T."/>
        </authorList>
    </citation>
    <scope>NUCLEOTIDE SEQUENCE</scope>
    <source>
        <strain evidence="3">E1425</strain>
    </source>
</reference>
<evidence type="ECO:0000313" key="3">
    <source>
        <dbReference type="EMBL" id="GJJ68432.1"/>
    </source>
</evidence>
<dbReference type="GO" id="GO:0009277">
    <property type="term" value="C:fungal-type cell wall"/>
    <property type="evidence" value="ECO:0007669"/>
    <property type="project" value="TreeGrafter"/>
</dbReference>
<dbReference type="Gene3D" id="2.60.120.200">
    <property type="match status" value="1"/>
</dbReference>
<dbReference type="GO" id="GO:0031505">
    <property type="term" value="P:fungal-type cell wall organization"/>
    <property type="evidence" value="ECO:0007669"/>
    <property type="project" value="TreeGrafter"/>
</dbReference>
<feature type="region of interest" description="Disordered" evidence="1">
    <location>
        <begin position="1"/>
        <end position="20"/>
    </location>
</feature>
<dbReference type="Pfam" id="PF00722">
    <property type="entry name" value="Glyco_hydro_16"/>
    <property type="match status" value="1"/>
</dbReference>
<dbReference type="GO" id="GO:0004553">
    <property type="term" value="F:hydrolase activity, hydrolyzing O-glycosyl compounds"/>
    <property type="evidence" value="ECO:0007669"/>
    <property type="project" value="InterPro"/>
</dbReference>
<dbReference type="InterPro" id="IPR050546">
    <property type="entry name" value="Glycosyl_Hydrlase_16"/>
</dbReference>
<protein>
    <recommendedName>
        <fullName evidence="2">GH16 domain-containing protein</fullName>
    </recommendedName>
</protein>
<dbReference type="InterPro" id="IPR013320">
    <property type="entry name" value="ConA-like_dom_sf"/>
</dbReference>
<organism evidence="3 4">
    <name type="scientific">Entomortierella parvispora</name>
    <dbReference type="NCBI Taxonomy" id="205924"/>
    <lineage>
        <taxon>Eukaryota</taxon>
        <taxon>Fungi</taxon>
        <taxon>Fungi incertae sedis</taxon>
        <taxon>Mucoromycota</taxon>
        <taxon>Mortierellomycotina</taxon>
        <taxon>Mortierellomycetes</taxon>
        <taxon>Mortierellales</taxon>
        <taxon>Mortierellaceae</taxon>
        <taxon>Entomortierella</taxon>
    </lineage>
</organism>
<dbReference type="AlphaFoldDB" id="A0A9P3H2C3"/>
<gene>
    <name evidence="3" type="ORF">EMPS_00778</name>
</gene>
<dbReference type="GO" id="GO:0016757">
    <property type="term" value="F:glycosyltransferase activity"/>
    <property type="evidence" value="ECO:0007669"/>
    <property type="project" value="TreeGrafter"/>
</dbReference>
<comment type="caution">
    <text evidence="3">The sequence shown here is derived from an EMBL/GenBank/DDBJ whole genome shotgun (WGS) entry which is preliminary data.</text>
</comment>
<proteinExistence type="predicted"/>
<dbReference type="OrthoDB" id="4781at2759"/>
<dbReference type="EMBL" id="BQFW01000001">
    <property type="protein sequence ID" value="GJJ68432.1"/>
    <property type="molecule type" value="Genomic_DNA"/>
</dbReference>
<keyword evidence="4" id="KW-1185">Reference proteome</keyword>
<evidence type="ECO:0000259" key="2">
    <source>
        <dbReference type="PROSITE" id="PS51762"/>
    </source>
</evidence>
<name>A0A9P3H2C3_9FUNG</name>